<dbReference type="InterPro" id="IPR050595">
    <property type="entry name" value="Bact_response_regulator"/>
</dbReference>
<dbReference type="SMART" id="SM00448">
    <property type="entry name" value="REC"/>
    <property type="match status" value="1"/>
</dbReference>
<dbReference type="GeneID" id="25393577"/>
<dbReference type="SUPFAM" id="SSF52172">
    <property type="entry name" value="CheY-like"/>
    <property type="match status" value="1"/>
</dbReference>
<gene>
    <name evidence="7" type="ordered locus">Mhun_2691</name>
</gene>
<evidence type="ECO:0000256" key="3">
    <source>
        <dbReference type="SAM" id="Coils"/>
    </source>
</evidence>
<dbReference type="RefSeq" id="WP_011449642.1">
    <property type="nucleotide sequence ID" value="NC_007796.1"/>
</dbReference>
<evidence type="ECO:0000313" key="7">
    <source>
        <dbReference type="EMBL" id="ABD42386.1"/>
    </source>
</evidence>
<evidence type="ECO:0000259" key="5">
    <source>
        <dbReference type="PROSITE" id="PS50112"/>
    </source>
</evidence>
<organism evidence="7 8">
    <name type="scientific">Methanospirillum hungatei JF-1 (strain ATCC 27890 / DSM 864 / NBRC 100397 / JF-1)</name>
    <dbReference type="NCBI Taxonomy" id="323259"/>
    <lineage>
        <taxon>Archaea</taxon>
        <taxon>Methanobacteriati</taxon>
        <taxon>Methanobacteriota</taxon>
        <taxon>Stenosarchaea group</taxon>
        <taxon>Methanomicrobia</taxon>
        <taxon>Methanomicrobiales</taxon>
        <taxon>Methanospirillaceae</taxon>
        <taxon>Methanospirillum</taxon>
    </lineage>
</organism>
<dbReference type="InterPro" id="IPR001789">
    <property type="entry name" value="Sig_transdc_resp-reg_receiver"/>
</dbReference>
<keyword evidence="1 2" id="KW-0597">Phosphoprotein</keyword>
<dbReference type="Pfam" id="PF13426">
    <property type="entry name" value="PAS_9"/>
    <property type="match status" value="1"/>
</dbReference>
<dbReference type="InterPro" id="IPR000014">
    <property type="entry name" value="PAS"/>
</dbReference>
<feature type="domain" description="Response regulatory" evidence="4">
    <location>
        <begin position="2"/>
        <end position="119"/>
    </location>
</feature>
<keyword evidence="3" id="KW-0175">Coiled coil</keyword>
<dbReference type="InterPro" id="IPR035965">
    <property type="entry name" value="PAS-like_dom_sf"/>
</dbReference>
<dbReference type="HOGENOM" id="CLU_716908_0_0_2"/>
<dbReference type="SUPFAM" id="SSF55785">
    <property type="entry name" value="PYP-like sensor domain (PAS domain)"/>
    <property type="match status" value="1"/>
</dbReference>
<dbReference type="eggNOG" id="arCOG02590">
    <property type="taxonomic scope" value="Archaea"/>
</dbReference>
<dbReference type="Proteomes" id="UP000001941">
    <property type="component" value="Chromosome"/>
</dbReference>
<evidence type="ECO:0000259" key="4">
    <source>
        <dbReference type="PROSITE" id="PS50110"/>
    </source>
</evidence>
<feature type="domain" description="PAC" evidence="6">
    <location>
        <begin position="245"/>
        <end position="295"/>
    </location>
</feature>
<feature type="domain" description="PAS" evidence="5">
    <location>
        <begin position="168"/>
        <end position="243"/>
    </location>
</feature>
<evidence type="ECO:0000256" key="2">
    <source>
        <dbReference type="PROSITE-ProRule" id="PRU00169"/>
    </source>
</evidence>
<dbReference type="PANTHER" id="PTHR44591:SF3">
    <property type="entry name" value="RESPONSE REGULATORY DOMAIN-CONTAINING PROTEIN"/>
    <property type="match status" value="1"/>
</dbReference>
<evidence type="ECO:0000256" key="1">
    <source>
        <dbReference type="ARBA" id="ARBA00022553"/>
    </source>
</evidence>
<dbReference type="AlphaFoldDB" id="Q2FU83"/>
<dbReference type="InParanoid" id="Q2FU83"/>
<dbReference type="SMART" id="SM00091">
    <property type="entry name" value="PAS"/>
    <property type="match status" value="1"/>
</dbReference>
<dbReference type="Gene3D" id="3.30.450.20">
    <property type="entry name" value="PAS domain"/>
    <property type="match status" value="1"/>
</dbReference>
<dbReference type="CDD" id="cd00130">
    <property type="entry name" value="PAS"/>
    <property type="match status" value="1"/>
</dbReference>
<dbReference type="Gene3D" id="3.40.50.2300">
    <property type="match status" value="1"/>
</dbReference>
<dbReference type="EnsemblBacteria" id="ABD42386">
    <property type="protein sequence ID" value="ABD42386"/>
    <property type="gene ID" value="Mhun_2691"/>
</dbReference>
<sequence length="385" mass="44218">MNVLIVDDQYINRYLLEKLLTGYGYSVLSTEDGMQALETLRTEHVDLIISDILLPKMDGFQLCREVKKDPELAKIPFIFYTAAYTEQKDREFAESLGADSFIIKPTDPAEFIAIIRDLIHEIPEEHIESKTIILGENEYLTEHNKRLIHQLEKKLSELEDVNKALRISEKRYKNLFEYANDAIILHEITPNGEFGRILEANNVASSLLGYTHEELLSKHMAEIDTAKQFAHYQEFMSTLLEKKHLTFEGEHIAKDGHVIPVELSAHLFEENGTRLCLIICRDITFRKQAMEELKRAVSQIDDNLHQIAILGDQIRNPLTVIMSCCDECTMKEHDKVIQAIKKIDACIQKLDLGSLKSEKVRNVLLGLNGYKTYEINPDRQHPVQG</sequence>
<reference evidence="8" key="1">
    <citation type="journal article" date="2016" name="Stand. Genomic Sci.">
        <title>Complete genome sequence of Methanospirillum hungatei type strain JF1.</title>
        <authorList>
            <person name="Gunsalus R.P."/>
            <person name="Cook L.E."/>
            <person name="Crable B."/>
            <person name="Rohlin L."/>
            <person name="McDonald E."/>
            <person name="Mouttaki H."/>
            <person name="Sieber J.R."/>
            <person name="Poweleit N."/>
            <person name="Zhou H."/>
            <person name="Lapidus A.L."/>
            <person name="Daligault H.E."/>
            <person name="Land M."/>
            <person name="Gilna P."/>
            <person name="Ivanova N."/>
            <person name="Kyrpides N."/>
            <person name="Culley D.E."/>
            <person name="McInerney M.J."/>
        </authorList>
    </citation>
    <scope>NUCLEOTIDE SEQUENCE [LARGE SCALE GENOMIC DNA]</scope>
    <source>
        <strain evidence="8">ATCC 27890 / DSM 864 / NBRC 100397 / JF-1</strain>
    </source>
</reference>
<dbReference type="STRING" id="323259.Mhun_2691"/>
<dbReference type="InterPro" id="IPR000700">
    <property type="entry name" value="PAS-assoc_C"/>
</dbReference>
<dbReference type="OrthoDB" id="117117at2157"/>
<dbReference type="NCBIfam" id="TIGR00229">
    <property type="entry name" value="sensory_box"/>
    <property type="match status" value="1"/>
</dbReference>
<feature type="modified residue" description="4-aspartylphosphate" evidence="2">
    <location>
        <position position="51"/>
    </location>
</feature>
<dbReference type="PROSITE" id="PS50113">
    <property type="entry name" value="PAC"/>
    <property type="match status" value="1"/>
</dbReference>
<accession>Q2FU83</accession>
<dbReference type="PANTHER" id="PTHR44591">
    <property type="entry name" value="STRESS RESPONSE REGULATOR PROTEIN 1"/>
    <property type="match status" value="1"/>
</dbReference>
<name>Q2FU83_METHJ</name>
<dbReference type="GO" id="GO:0000160">
    <property type="term" value="P:phosphorelay signal transduction system"/>
    <property type="evidence" value="ECO:0007669"/>
    <property type="project" value="InterPro"/>
</dbReference>
<evidence type="ECO:0000313" key="8">
    <source>
        <dbReference type="Proteomes" id="UP000001941"/>
    </source>
</evidence>
<dbReference type="KEGG" id="mhu:Mhun_2691"/>
<dbReference type="Pfam" id="PF00072">
    <property type="entry name" value="Response_reg"/>
    <property type="match status" value="1"/>
</dbReference>
<proteinExistence type="predicted"/>
<protein>
    <submittedName>
        <fullName evidence="7">PAS/PAC sensor protein</fullName>
    </submittedName>
</protein>
<dbReference type="PROSITE" id="PS50112">
    <property type="entry name" value="PAS"/>
    <property type="match status" value="1"/>
</dbReference>
<dbReference type="InterPro" id="IPR011006">
    <property type="entry name" value="CheY-like_superfamily"/>
</dbReference>
<evidence type="ECO:0000259" key="6">
    <source>
        <dbReference type="PROSITE" id="PS50113"/>
    </source>
</evidence>
<keyword evidence="8" id="KW-1185">Reference proteome</keyword>
<dbReference type="PROSITE" id="PS50110">
    <property type="entry name" value="RESPONSE_REGULATORY"/>
    <property type="match status" value="1"/>
</dbReference>
<feature type="coiled-coil region" evidence="3">
    <location>
        <begin position="141"/>
        <end position="171"/>
    </location>
</feature>
<dbReference type="EMBL" id="CP000254">
    <property type="protein sequence ID" value="ABD42386.1"/>
    <property type="molecule type" value="Genomic_DNA"/>
</dbReference>
<dbReference type="eggNOG" id="arCOG06538">
    <property type="taxonomic scope" value="Archaea"/>
</dbReference>